<dbReference type="InterPro" id="IPR001633">
    <property type="entry name" value="EAL_dom"/>
</dbReference>
<dbReference type="NCBIfam" id="TIGR00254">
    <property type="entry name" value="GGDEF"/>
    <property type="match status" value="1"/>
</dbReference>
<dbReference type="FunFam" id="3.20.20.450:FF:000001">
    <property type="entry name" value="Cyclic di-GMP phosphodiesterase yahA"/>
    <property type="match status" value="1"/>
</dbReference>
<feature type="domain" description="PAC" evidence="3">
    <location>
        <begin position="517"/>
        <end position="569"/>
    </location>
</feature>
<dbReference type="SMART" id="SM00086">
    <property type="entry name" value="PAC"/>
    <property type="match status" value="3"/>
</dbReference>
<dbReference type="Pfam" id="PF00990">
    <property type="entry name" value="GGDEF"/>
    <property type="match status" value="1"/>
</dbReference>
<dbReference type="InterPro" id="IPR029016">
    <property type="entry name" value="GAF-like_dom_sf"/>
</dbReference>
<dbReference type="InterPro" id="IPR001610">
    <property type="entry name" value="PAC"/>
</dbReference>
<gene>
    <name evidence="6" type="ORF">IWH25_11455</name>
</gene>
<dbReference type="InterPro" id="IPR000014">
    <property type="entry name" value="PAS"/>
</dbReference>
<feature type="domain" description="PAS" evidence="2">
    <location>
        <begin position="444"/>
        <end position="492"/>
    </location>
</feature>
<dbReference type="InterPro" id="IPR000160">
    <property type="entry name" value="GGDEF_dom"/>
</dbReference>
<evidence type="ECO:0000313" key="6">
    <source>
        <dbReference type="EMBL" id="QRJ62407.1"/>
    </source>
</evidence>
<dbReference type="PROSITE" id="PS50113">
    <property type="entry name" value="PAC"/>
    <property type="match status" value="3"/>
</dbReference>
<dbReference type="Pfam" id="PF08448">
    <property type="entry name" value="PAS_4"/>
    <property type="match status" value="2"/>
</dbReference>
<dbReference type="SUPFAM" id="SSF55781">
    <property type="entry name" value="GAF domain-like"/>
    <property type="match status" value="1"/>
</dbReference>
<feature type="domain" description="PAS" evidence="2">
    <location>
        <begin position="316"/>
        <end position="388"/>
    </location>
</feature>
<feature type="domain" description="EAL" evidence="4">
    <location>
        <begin position="1036"/>
        <end position="1291"/>
    </location>
</feature>
<dbReference type="InterPro" id="IPR003018">
    <property type="entry name" value="GAF"/>
</dbReference>
<evidence type="ECO:0000259" key="4">
    <source>
        <dbReference type="PROSITE" id="PS50883"/>
    </source>
</evidence>
<dbReference type="InterPro" id="IPR035919">
    <property type="entry name" value="EAL_sf"/>
</dbReference>
<dbReference type="InterPro" id="IPR000700">
    <property type="entry name" value="PAS-assoc_C"/>
</dbReference>
<dbReference type="PROSITE" id="PS50112">
    <property type="entry name" value="PAS"/>
    <property type="match status" value="3"/>
</dbReference>
<name>A0A974SMF6_9RHOO</name>
<dbReference type="PROSITE" id="PS50887">
    <property type="entry name" value="GGDEF"/>
    <property type="match status" value="1"/>
</dbReference>
<dbReference type="Pfam" id="PF13185">
    <property type="entry name" value="GAF_2"/>
    <property type="match status" value="1"/>
</dbReference>
<dbReference type="InterPro" id="IPR029787">
    <property type="entry name" value="Nucleotide_cyclase"/>
</dbReference>
<evidence type="ECO:0000256" key="1">
    <source>
        <dbReference type="SAM" id="MobiDB-lite"/>
    </source>
</evidence>
<dbReference type="InterPro" id="IPR043128">
    <property type="entry name" value="Rev_trsase/Diguanyl_cyclase"/>
</dbReference>
<evidence type="ECO:0000313" key="7">
    <source>
        <dbReference type="Proteomes" id="UP000663444"/>
    </source>
</evidence>
<evidence type="ECO:0000259" key="5">
    <source>
        <dbReference type="PROSITE" id="PS50887"/>
    </source>
</evidence>
<accession>A0A974SMF6</accession>
<dbReference type="Gene3D" id="3.20.20.450">
    <property type="entry name" value="EAL domain"/>
    <property type="match status" value="1"/>
</dbReference>
<dbReference type="SMART" id="SM00091">
    <property type="entry name" value="PAS"/>
    <property type="match status" value="3"/>
</dbReference>
<dbReference type="Pfam" id="PF00563">
    <property type="entry name" value="EAL"/>
    <property type="match status" value="1"/>
</dbReference>
<dbReference type="CDD" id="cd00130">
    <property type="entry name" value="PAS"/>
    <property type="match status" value="3"/>
</dbReference>
<dbReference type="Gene3D" id="3.30.450.20">
    <property type="entry name" value="PAS domain"/>
    <property type="match status" value="3"/>
</dbReference>
<feature type="domain" description="GGDEF" evidence="5">
    <location>
        <begin position="894"/>
        <end position="1027"/>
    </location>
</feature>
<feature type="domain" description="PAC" evidence="3">
    <location>
        <begin position="388"/>
        <end position="443"/>
    </location>
</feature>
<dbReference type="InterPro" id="IPR013656">
    <property type="entry name" value="PAS_4"/>
</dbReference>
<evidence type="ECO:0000259" key="2">
    <source>
        <dbReference type="PROSITE" id="PS50112"/>
    </source>
</evidence>
<dbReference type="Proteomes" id="UP000663444">
    <property type="component" value="Chromosome"/>
</dbReference>
<dbReference type="SUPFAM" id="SSF55073">
    <property type="entry name" value="Nucleotide cyclase"/>
    <property type="match status" value="1"/>
</dbReference>
<dbReference type="InterPro" id="IPR035965">
    <property type="entry name" value="PAS-like_dom_sf"/>
</dbReference>
<dbReference type="RefSeq" id="WP_203385939.1">
    <property type="nucleotide sequence ID" value="NZ_CP064781.1"/>
</dbReference>
<dbReference type="CDD" id="cd01948">
    <property type="entry name" value="EAL"/>
    <property type="match status" value="1"/>
</dbReference>
<dbReference type="Gene3D" id="3.30.70.270">
    <property type="match status" value="1"/>
</dbReference>
<dbReference type="PANTHER" id="PTHR44757">
    <property type="entry name" value="DIGUANYLATE CYCLASE DGCP"/>
    <property type="match status" value="1"/>
</dbReference>
<feature type="region of interest" description="Disordered" evidence="1">
    <location>
        <begin position="1304"/>
        <end position="1323"/>
    </location>
</feature>
<dbReference type="Gene3D" id="3.30.450.40">
    <property type="match status" value="1"/>
</dbReference>
<reference evidence="6" key="1">
    <citation type="submission" date="2020-11" db="EMBL/GenBank/DDBJ databases">
        <title>Azospira restricta DSM 18626 genome sequence.</title>
        <authorList>
            <person name="Moe W.M."/>
        </authorList>
    </citation>
    <scope>NUCLEOTIDE SEQUENCE</scope>
    <source>
        <strain evidence="6">DSM 18626</strain>
    </source>
</reference>
<dbReference type="PROSITE" id="PS50883">
    <property type="entry name" value="EAL"/>
    <property type="match status" value="1"/>
</dbReference>
<feature type="domain" description="PAS" evidence="2">
    <location>
        <begin position="744"/>
        <end position="783"/>
    </location>
</feature>
<organism evidence="6 7">
    <name type="scientific">Azospira restricta</name>
    <dbReference type="NCBI Taxonomy" id="404405"/>
    <lineage>
        <taxon>Bacteria</taxon>
        <taxon>Pseudomonadati</taxon>
        <taxon>Pseudomonadota</taxon>
        <taxon>Betaproteobacteria</taxon>
        <taxon>Rhodocyclales</taxon>
        <taxon>Rhodocyclaceae</taxon>
        <taxon>Azospira</taxon>
    </lineage>
</organism>
<dbReference type="Pfam" id="PF13426">
    <property type="entry name" value="PAS_9"/>
    <property type="match status" value="1"/>
</dbReference>
<protein>
    <submittedName>
        <fullName evidence="6">EAL domain-containing protein</fullName>
    </submittedName>
</protein>
<proteinExistence type="predicted"/>
<dbReference type="InterPro" id="IPR052155">
    <property type="entry name" value="Biofilm_reg_signaling"/>
</dbReference>
<dbReference type="SUPFAM" id="SSF55785">
    <property type="entry name" value="PYP-like sensor domain (PAS domain)"/>
    <property type="match status" value="3"/>
</dbReference>
<dbReference type="EMBL" id="CP064781">
    <property type="protein sequence ID" value="QRJ62407.1"/>
    <property type="molecule type" value="Genomic_DNA"/>
</dbReference>
<dbReference type="SMART" id="SM00267">
    <property type="entry name" value="GGDEF"/>
    <property type="match status" value="1"/>
</dbReference>
<dbReference type="SMART" id="SM00052">
    <property type="entry name" value="EAL"/>
    <property type="match status" value="1"/>
</dbReference>
<dbReference type="KEGG" id="ares:IWH25_11455"/>
<keyword evidence="7" id="KW-1185">Reference proteome</keyword>
<dbReference type="SUPFAM" id="SSF141868">
    <property type="entry name" value="EAL domain-like"/>
    <property type="match status" value="1"/>
</dbReference>
<evidence type="ECO:0000259" key="3">
    <source>
        <dbReference type="PROSITE" id="PS50113"/>
    </source>
</evidence>
<dbReference type="CDD" id="cd01949">
    <property type="entry name" value="GGDEF"/>
    <property type="match status" value="1"/>
</dbReference>
<dbReference type="PANTHER" id="PTHR44757:SF2">
    <property type="entry name" value="BIOFILM ARCHITECTURE MAINTENANCE PROTEIN MBAA"/>
    <property type="match status" value="1"/>
</dbReference>
<dbReference type="NCBIfam" id="TIGR00229">
    <property type="entry name" value="sensory_box"/>
    <property type="match status" value="3"/>
</dbReference>
<sequence length="1323" mass="145645">MKRWQQLIRDARGMAHVVAAGTTLLFALPVGAYLVHRQIADDAEREALVTRHANLHVRMIEAALERTATATRLLADSLPARAPAQILAVGQSLIKVSGTITRLEISRDGHPPFIITRDHTLALNDRTIVPLLEANAGIGLMGAPVLAVRSGQLVVSQALAVQDGGPRPRFWGYAAAVVPFSNLATVSHLEDLQAEGYGVRLQHGQEGNEAKAVVFEQRFDPAAAGVTRSIPFVGSGHLRLDVQRIPPVLGGLAPITWGFYALGSVLFYLLSLRLLRRPAELEREVARRTRQLDNEKLALQREAGSRIQAERLLERSHRILDSIFEHFPGMLVLKRAGDLRVAMVNRSAEEILGRPREAVVGRSADELYDPELADRMTRGDYQAMIDRQVIELSPERIESAEKPERWLRFRKVVLPDRDGKPEYILEFGEDVTERERLDLRLREHLNFLEQLLDAIPAPLFFKDDKGRYIGANTAFERYLGKPRSEIIGKTVFDVSPGSLAYIYHRADCELLAAGGSQIYESRVRDADGVERDVMFHKAVFHATSGEAGGIVGMFLDISERKQAEQRIGQLNRMLTVLSQTNQAIVRIHERDALLAEVARLIRSDGGFPVAWIYLAGDAGVRIVADSGFGFDVGFAQRMTDALLASETCPSTRPLACDTVACCDAALAGDLAKQGLQSFVHMPLQSRDGHLGGIGILGTDRGALGDEEHEMLQKLADNVSFALDAFAEEARRKTAEGKLQLAACVFENSAEGLIVTDPANRILMVNRAFTQVTGYAADEVIGQTPALLSSGRQDPAFYKQMWKSLHERGEWRGEIENRRKNGEIYPEWLNISIVRDSAGELTNYVAVFSDLTARKEIEARVNFLAHYDALTSLPNRVLFTNRLEQFMAQARAGKRKLAVMFLDIDRFKLINDSVGHDAGDTLLLEVSNRLLACLPKGSDVSRLGGDEFAVILSGMDSPAAAATCASTIQHALRQQLRIEEHEIHLSVSIGISVFPDDADSVEALAAHADTARYAAAENGGNAYRFFQPEMNSRSAERMRLESRLHHALDRGELSVYFQPLIAARSGQIIGAEALLRWRHDEVDAFVSPATFVPLLEETGLIVGIGEWVMRIACQENQRWRDASGRELFVAVNLSAVQLADDALVDKVGAILREQRFDPRHLEIELTESAVMRDAQRGVRTMQQLKALGVSLSIDDFGTGYSSLSYLKQLPLDTLKIDRSFVIDAPTDPEAVSIIRAIIALGHSLHLEIIAEGVEHPAQVNFLRDNGADILQGYYFAQPLPAEQFMDLITGGPAYPVAAPQPALQLAPPPQPGKVAGALRSGGKG</sequence>
<feature type="domain" description="PAC" evidence="3">
    <location>
        <begin position="810"/>
        <end position="862"/>
    </location>
</feature>